<protein>
    <recommendedName>
        <fullName evidence="3">Phasin domain-containing protein</fullName>
    </recommendedName>
</protein>
<organism evidence="1 2">
    <name type="scientific">Desulfosarcina ovata subsp. ovata</name>
    <dbReference type="NCBI Taxonomy" id="2752305"/>
    <lineage>
        <taxon>Bacteria</taxon>
        <taxon>Pseudomonadati</taxon>
        <taxon>Thermodesulfobacteriota</taxon>
        <taxon>Desulfobacteria</taxon>
        <taxon>Desulfobacterales</taxon>
        <taxon>Desulfosarcinaceae</taxon>
        <taxon>Desulfosarcina</taxon>
    </lineage>
</organism>
<keyword evidence="2" id="KW-1185">Reference proteome</keyword>
<dbReference type="Proteomes" id="UP000422108">
    <property type="component" value="Chromosome"/>
</dbReference>
<dbReference type="InterPro" id="IPR001589">
    <property type="entry name" value="Actinin_actin-bd_CS"/>
</dbReference>
<dbReference type="AlphaFoldDB" id="A0A5K8AFS8"/>
<dbReference type="EMBL" id="AP021879">
    <property type="protein sequence ID" value="BBO91346.1"/>
    <property type="molecule type" value="Genomic_DNA"/>
</dbReference>
<accession>A0A5K8AFS8</accession>
<name>A0A5K8AFS8_9BACT</name>
<dbReference type="PROSITE" id="PS00019">
    <property type="entry name" value="ACTININ_1"/>
    <property type="match status" value="1"/>
</dbReference>
<evidence type="ECO:0000313" key="1">
    <source>
        <dbReference type="EMBL" id="BBO91346.1"/>
    </source>
</evidence>
<gene>
    <name evidence="1" type="ORF">DSCOOX_45260</name>
</gene>
<dbReference type="RefSeq" id="WP_155312285.1">
    <property type="nucleotide sequence ID" value="NZ_AP021879.1"/>
</dbReference>
<evidence type="ECO:0008006" key="3">
    <source>
        <dbReference type="Google" id="ProtNLM"/>
    </source>
</evidence>
<sequence length="107" mass="12016">MNFNQIAKQAVDFQKIAFTNWYNAVAIVQEQAASAMETMVSQTDLPMPEEARNAINSWVNACQEEFKRFHSYVESGFSGLEKHLVQETKAVPAKAPKPAAKEKEPVK</sequence>
<reference evidence="1 2" key="1">
    <citation type="submission" date="2019-11" db="EMBL/GenBank/DDBJ databases">
        <title>Comparative genomics of hydrocarbon-degrading Desulfosarcina strains.</title>
        <authorList>
            <person name="Watanabe M."/>
            <person name="Kojima H."/>
            <person name="Fukui M."/>
        </authorList>
    </citation>
    <scope>NUCLEOTIDE SEQUENCE [LARGE SCALE GENOMIC DNA]</scope>
    <source>
        <strain evidence="2">oXyS1</strain>
    </source>
</reference>
<evidence type="ECO:0000313" key="2">
    <source>
        <dbReference type="Proteomes" id="UP000422108"/>
    </source>
</evidence>
<proteinExistence type="predicted"/>